<evidence type="ECO:0000313" key="5">
    <source>
        <dbReference type="Proteomes" id="UP000092321"/>
    </source>
</evidence>
<dbReference type="Gene3D" id="3.30.160.60">
    <property type="entry name" value="Classic Zinc Finger"/>
    <property type="match status" value="1"/>
</dbReference>
<dbReference type="PROSITE" id="PS00028">
    <property type="entry name" value="ZINC_FINGER_C2H2_1"/>
    <property type="match status" value="1"/>
</dbReference>
<evidence type="ECO:0000256" key="1">
    <source>
        <dbReference type="PROSITE-ProRule" id="PRU00042"/>
    </source>
</evidence>
<organism evidence="4 5">
    <name type="scientific">Hanseniaspora valbyensis NRRL Y-1626</name>
    <dbReference type="NCBI Taxonomy" id="766949"/>
    <lineage>
        <taxon>Eukaryota</taxon>
        <taxon>Fungi</taxon>
        <taxon>Dikarya</taxon>
        <taxon>Ascomycota</taxon>
        <taxon>Saccharomycotina</taxon>
        <taxon>Saccharomycetes</taxon>
        <taxon>Saccharomycodales</taxon>
        <taxon>Saccharomycodaceae</taxon>
        <taxon>Hanseniaspora</taxon>
    </lineage>
</organism>
<dbReference type="EMBL" id="LXPE01000004">
    <property type="protein sequence ID" value="OBA28298.1"/>
    <property type="molecule type" value="Genomic_DNA"/>
</dbReference>
<dbReference type="InterPro" id="IPR036236">
    <property type="entry name" value="Znf_C2H2_sf"/>
</dbReference>
<accession>A0A1B7THZ7</accession>
<dbReference type="OrthoDB" id="10266249at2759"/>
<sequence>MDTKSFFKKKRKDKSSSSSTSGPLTKLKFYCQQCSKQLRDANALKQHNLSPQHLNKTAKLNPEIISNYNNILTSQFLNFLQKNGGLTAWQEANKVYNKFIIMERDHVHMVSTSFNNLSHFLGYLKKRDDVSILLKKPEGGENLIEDGEYSKYMIKLEDSSSKNKMIENEVNRLEEEKQRQDLLIKDMLLLQRERMKQEKEEEKEEDEKLKKEDNKTSKTKSVNISALNNNKKKILLKKIKNNINKKKKVSNLFQ</sequence>
<evidence type="ECO:0000259" key="3">
    <source>
        <dbReference type="PROSITE" id="PS50157"/>
    </source>
</evidence>
<reference evidence="5" key="1">
    <citation type="journal article" date="2016" name="Proc. Natl. Acad. Sci. U.S.A.">
        <title>Comparative genomics of biotechnologically important yeasts.</title>
        <authorList>
            <person name="Riley R."/>
            <person name="Haridas S."/>
            <person name="Wolfe K.H."/>
            <person name="Lopes M.R."/>
            <person name="Hittinger C.T."/>
            <person name="Goeker M."/>
            <person name="Salamov A.A."/>
            <person name="Wisecaver J.H."/>
            <person name="Long T.M."/>
            <person name="Calvey C.H."/>
            <person name="Aerts A.L."/>
            <person name="Barry K.W."/>
            <person name="Choi C."/>
            <person name="Clum A."/>
            <person name="Coughlan A.Y."/>
            <person name="Deshpande S."/>
            <person name="Douglass A.P."/>
            <person name="Hanson S.J."/>
            <person name="Klenk H.-P."/>
            <person name="LaButti K.M."/>
            <person name="Lapidus A."/>
            <person name="Lindquist E.A."/>
            <person name="Lipzen A.M."/>
            <person name="Meier-Kolthoff J.P."/>
            <person name="Ohm R.A."/>
            <person name="Otillar R.P."/>
            <person name="Pangilinan J.L."/>
            <person name="Peng Y."/>
            <person name="Rokas A."/>
            <person name="Rosa C.A."/>
            <person name="Scheuner C."/>
            <person name="Sibirny A.A."/>
            <person name="Slot J.C."/>
            <person name="Stielow J.B."/>
            <person name="Sun H."/>
            <person name="Kurtzman C.P."/>
            <person name="Blackwell M."/>
            <person name="Grigoriev I.V."/>
            <person name="Jeffries T.W."/>
        </authorList>
    </citation>
    <scope>NUCLEOTIDE SEQUENCE [LARGE SCALE GENOMIC DNA]</scope>
    <source>
        <strain evidence="5">NRRL Y-1626</strain>
    </source>
</reference>
<feature type="compositionally biased region" description="Basic residues" evidence="2">
    <location>
        <begin position="1"/>
        <end position="13"/>
    </location>
</feature>
<dbReference type="PANTHER" id="PTHR12805:SF0">
    <property type="entry name" value="DNA_RNA-BINDING PROTEIN KIN17"/>
    <property type="match status" value="1"/>
</dbReference>
<dbReference type="InterPro" id="IPR038254">
    <property type="entry name" value="KIN17_WH-like_sf"/>
</dbReference>
<evidence type="ECO:0000256" key="2">
    <source>
        <dbReference type="SAM" id="MobiDB-lite"/>
    </source>
</evidence>
<dbReference type="InterPro" id="IPR013087">
    <property type="entry name" value="Znf_C2H2_type"/>
</dbReference>
<dbReference type="SMART" id="SM01253">
    <property type="entry name" value="Kin17_mid"/>
    <property type="match status" value="1"/>
</dbReference>
<dbReference type="Pfam" id="PF10357">
    <property type="entry name" value="WH_KIN17"/>
    <property type="match status" value="1"/>
</dbReference>
<keyword evidence="1" id="KW-0862">Zinc</keyword>
<keyword evidence="1" id="KW-0863">Zinc-finger</keyword>
<dbReference type="GO" id="GO:0006260">
    <property type="term" value="P:DNA replication"/>
    <property type="evidence" value="ECO:0007669"/>
    <property type="project" value="TreeGrafter"/>
</dbReference>
<dbReference type="PROSITE" id="PS50157">
    <property type="entry name" value="ZINC_FINGER_C2H2_2"/>
    <property type="match status" value="1"/>
</dbReference>
<dbReference type="GO" id="GO:0008270">
    <property type="term" value="F:zinc ion binding"/>
    <property type="evidence" value="ECO:0007669"/>
    <property type="project" value="UniProtKB-KW"/>
</dbReference>
<feature type="compositionally biased region" description="Basic and acidic residues" evidence="2">
    <location>
        <begin position="195"/>
        <end position="216"/>
    </location>
</feature>
<dbReference type="InterPro" id="IPR056767">
    <property type="entry name" value="C2H2-Znf_KIN17"/>
</dbReference>
<feature type="domain" description="C2H2-type" evidence="3">
    <location>
        <begin position="29"/>
        <end position="58"/>
    </location>
</feature>
<dbReference type="InterPro" id="IPR037321">
    <property type="entry name" value="KIN17-like"/>
</dbReference>
<name>A0A1B7THZ7_9ASCO</name>
<keyword evidence="1" id="KW-0479">Metal-binding</keyword>
<dbReference type="GO" id="GO:0005634">
    <property type="term" value="C:nucleus"/>
    <property type="evidence" value="ECO:0007669"/>
    <property type="project" value="TreeGrafter"/>
</dbReference>
<dbReference type="Gene3D" id="1.10.10.2030">
    <property type="entry name" value="DNA/RNA-binding protein Kin17, conserved domain"/>
    <property type="match status" value="1"/>
</dbReference>
<dbReference type="GO" id="GO:0006974">
    <property type="term" value="P:DNA damage response"/>
    <property type="evidence" value="ECO:0007669"/>
    <property type="project" value="TreeGrafter"/>
</dbReference>
<evidence type="ECO:0000313" key="4">
    <source>
        <dbReference type="EMBL" id="OBA28298.1"/>
    </source>
</evidence>
<dbReference type="Pfam" id="PF25095">
    <property type="entry name" value="C2H2-zf_KIN17"/>
    <property type="match status" value="1"/>
</dbReference>
<dbReference type="SUPFAM" id="SSF57667">
    <property type="entry name" value="beta-beta-alpha zinc fingers"/>
    <property type="match status" value="1"/>
</dbReference>
<keyword evidence="5" id="KW-1185">Reference proteome</keyword>
<feature type="region of interest" description="Disordered" evidence="2">
    <location>
        <begin position="195"/>
        <end position="224"/>
    </location>
</feature>
<comment type="caution">
    <text evidence="4">The sequence shown here is derived from an EMBL/GenBank/DDBJ whole genome shotgun (WGS) entry which is preliminary data.</text>
</comment>
<protein>
    <recommendedName>
        <fullName evidence="3">C2H2-type domain-containing protein</fullName>
    </recommendedName>
</protein>
<gene>
    <name evidence="4" type="ORF">HANVADRAFT_21653</name>
</gene>
<dbReference type="InterPro" id="IPR019447">
    <property type="entry name" value="DNA/RNA-bd_Kin17_WH-like_dom"/>
</dbReference>
<feature type="region of interest" description="Disordered" evidence="2">
    <location>
        <begin position="1"/>
        <end position="22"/>
    </location>
</feature>
<dbReference type="GO" id="GO:0003690">
    <property type="term" value="F:double-stranded DNA binding"/>
    <property type="evidence" value="ECO:0007669"/>
    <property type="project" value="TreeGrafter"/>
</dbReference>
<dbReference type="PANTHER" id="PTHR12805">
    <property type="entry name" value="KIN17 KIN, ANTIGENIC DETERMINANT OF RECA PROTEIN HOMOLOG"/>
    <property type="match status" value="1"/>
</dbReference>
<proteinExistence type="predicted"/>
<dbReference type="AlphaFoldDB" id="A0A1B7THZ7"/>
<dbReference type="Proteomes" id="UP000092321">
    <property type="component" value="Unassembled WGS sequence"/>
</dbReference>